<dbReference type="EMBL" id="JAUKTV010000003">
    <property type="protein sequence ID" value="KAK0741618.1"/>
    <property type="molecule type" value="Genomic_DNA"/>
</dbReference>
<feature type="chain" id="PRO_5041208591" description="DUF8021 domain-containing protein" evidence="1">
    <location>
        <begin position="21"/>
        <end position="645"/>
    </location>
</feature>
<keyword evidence="1" id="KW-0732">Signal</keyword>
<gene>
    <name evidence="3" type="ORF">B0T21DRAFT_432710</name>
</gene>
<evidence type="ECO:0000259" key="2">
    <source>
        <dbReference type="Pfam" id="PF26061"/>
    </source>
</evidence>
<dbReference type="Pfam" id="PF26061">
    <property type="entry name" value="DUF8021"/>
    <property type="match status" value="2"/>
</dbReference>
<feature type="signal peptide" evidence="1">
    <location>
        <begin position="1"/>
        <end position="20"/>
    </location>
</feature>
<reference evidence="3" key="1">
    <citation type="submission" date="2023-06" db="EMBL/GenBank/DDBJ databases">
        <title>Genome-scale phylogeny and comparative genomics of the fungal order Sordariales.</title>
        <authorList>
            <consortium name="Lawrence Berkeley National Laboratory"/>
            <person name="Hensen N."/>
            <person name="Bonometti L."/>
            <person name="Westerberg I."/>
            <person name="Brannstrom I.O."/>
            <person name="Guillou S."/>
            <person name="Cros-Aarteil S."/>
            <person name="Calhoun S."/>
            <person name="Haridas S."/>
            <person name="Kuo A."/>
            <person name="Mondo S."/>
            <person name="Pangilinan J."/>
            <person name="Riley R."/>
            <person name="Labutti K."/>
            <person name="Andreopoulos B."/>
            <person name="Lipzen A."/>
            <person name="Chen C."/>
            <person name="Yanf M."/>
            <person name="Daum C."/>
            <person name="Ng V."/>
            <person name="Clum A."/>
            <person name="Steindorff A."/>
            <person name="Ohm R."/>
            <person name="Martin F."/>
            <person name="Silar P."/>
            <person name="Natvig D."/>
            <person name="Lalanne C."/>
            <person name="Gautier V."/>
            <person name="Ament-Velasquez S.L."/>
            <person name="Kruys A."/>
            <person name="Hutchinson M.I."/>
            <person name="Powell A.J."/>
            <person name="Barry K."/>
            <person name="Miller A.N."/>
            <person name="Grigoriev I.V."/>
            <person name="Debuchy R."/>
            <person name="Gladieux P."/>
            <person name="Thoren M.H."/>
            <person name="Johannesson H."/>
        </authorList>
    </citation>
    <scope>NUCLEOTIDE SEQUENCE</scope>
    <source>
        <strain evidence="3">CBS 540.89</strain>
    </source>
</reference>
<protein>
    <recommendedName>
        <fullName evidence="2">DUF8021 domain-containing protein</fullName>
    </recommendedName>
</protein>
<dbReference type="Proteomes" id="UP001172159">
    <property type="component" value="Unassembled WGS sequence"/>
</dbReference>
<evidence type="ECO:0000313" key="3">
    <source>
        <dbReference type="EMBL" id="KAK0741618.1"/>
    </source>
</evidence>
<dbReference type="InterPro" id="IPR058334">
    <property type="entry name" value="DUF8021"/>
</dbReference>
<sequence length="645" mass="70464">MTLIYCLFFIAWIWVLRASAQETRSRQSLEGAITTFLTALTSHNSSLLPVAPDVEYTENTISLPFGSGLWQLANNTGPYRHDFVDVETGQVATITTLEENGIPVIYVARLKVESAGQISQIETYITRDTAGAERYKKLGSPEPVWLTPVPRGSRLNRGVLAYRANRYYDAIDLNDPDADYSFLDPDCSRLENALQTTKVSNATTYGPFKDTDFASLSCAAQFRTGFYGYITRIRDRRFIVVDEERQAVFSFAMLDHDGSVRTVPSNGVNGTAKRIPEYHDVPRSLHVAGAFQVGSKGTYRIETTKVEVPYGSRAPFDSDPISAAAGWRGRNDTLLASPCDRSCLNGAVEQVLKGMVDHKTGEGLPLARGAEYSENGRWIDIGDGLWRTLGSFSKPGGVEDYAVNFTDTTTGTGGYWGEVMEFSVPGILSLRVKVQGGLISEIEANIVRSEFRGPSVDTVSLGRPPIPVEYEGVPLGAIDPIFNKAWTTSGGRAPPNLTAEALGVAVGVYFDGLQLHSSLGVPFAAGSNCVRRDNGLQSNRHCQDQLNGSGGFHPANGLFNQTTTVRDRRILVADPVKGIVTAVAMVDNPATGSLPLPRERIVPGTYMVSHIFKFEGSSVIVRIETFIKWMPLGYKSAWSELELTK</sequence>
<name>A0AA40ELN6_9PEZI</name>
<keyword evidence="4" id="KW-1185">Reference proteome</keyword>
<proteinExistence type="predicted"/>
<evidence type="ECO:0000313" key="4">
    <source>
        <dbReference type="Proteomes" id="UP001172159"/>
    </source>
</evidence>
<accession>A0AA40ELN6</accession>
<comment type="caution">
    <text evidence="3">The sequence shown here is derived from an EMBL/GenBank/DDBJ whole genome shotgun (WGS) entry which is preliminary data.</text>
</comment>
<organism evidence="3 4">
    <name type="scientific">Apiosordaria backusii</name>
    <dbReference type="NCBI Taxonomy" id="314023"/>
    <lineage>
        <taxon>Eukaryota</taxon>
        <taxon>Fungi</taxon>
        <taxon>Dikarya</taxon>
        <taxon>Ascomycota</taxon>
        <taxon>Pezizomycotina</taxon>
        <taxon>Sordariomycetes</taxon>
        <taxon>Sordariomycetidae</taxon>
        <taxon>Sordariales</taxon>
        <taxon>Lasiosphaeriaceae</taxon>
        <taxon>Apiosordaria</taxon>
    </lineage>
</organism>
<dbReference type="AlphaFoldDB" id="A0AA40ELN6"/>
<feature type="domain" description="DUF8021" evidence="2">
    <location>
        <begin position="154"/>
        <end position="303"/>
    </location>
</feature>
<evidence type="ECO:0000256" key="1">
    <source>
        <dbReference type="SAM" id="SignalP"/>
    </source>
</evidence>
<feature type="domain" description="DUF8021" evidence="2">
    <location>
        <begin position="503"/>
        <end position="626"/>
    </location>
</feature>